<proteinExistence type="inferred from homology"/>
<evidence type="ECO:0000256" key="2">
    <source>
        <dbReference type="RuleBase" id="RU362080"/>
    </source>
</evidence>
<comment type="similarity">
    <text evidence="1 2">Belongs to the phD/YefM antitoxin family.</text>
</comment>
<dbReference type="RefSeq" id="WP_017740634.1">
    <property type="nucleotide sequence ID" value="NZ_KQ976354.1"/>
</dbReference>
<organism evidence="3 4">
    <name type="scientific">Scytonema hofmannii PCC 7110</name>
    <dbReference type="NCBI Taxonomy" id="128403"/>
    <lineage>
        <taxon>Bacteria</taxon>
        <taxon>Bacillati</taxon>
        <taxon>Cyanobacteriota</taxon>
        <taxon>Cyanophyceae</taxon>
        <taxon>Nostocales</taxon>
        <taxon>Scytonemataceae</taxon>
        <taxon>Scytonema</taxon>
    </lineage>
</organism>
<dbReference type="Proteomes" id="UP000076925">
    <property type="component" value="Unassembled WGS sequence"/>
</dbReference>
<name>A0A139X558_9CYAN</name>
<dbReference type="Gene3D" id="3.40.1620.10">
    <property type="entry name" value="YefM-like domain"/>
    <property type="match status" value="1"/>
</dbReference>
<dbReference type="Pfam" id="PF02604">
    <property type="entry name" value="PhdYeFM_antitox"/>
    <property type="match status" value="1"/>
</dbReference>
<dbReference type="InterPro" id="IPR006442">
    <property type="entry name" value="Antitoxin_Phd/YefM"/>
</dbReference>
<dbReference type="SUPFAM" id="SSF143120">
    <property type="entry name" value="YefM-like"/>
    <property type="match status" value="1"/>
</dbReference>
<evidence type="ECO:0000313" key="3">
    <source>
        <dbReference type="EMBL" id="KYC39796.1"/>
    </source>
</evidence>
<comment type="function">
    <text evidence="2">Antitoxin component of a type II toxin-antitoxin (TA) system.</text>
</comment>
<keyword evidence="4" id="KW-1185">Reference proteome</keyword>
<dbReference type="OrthoDB" id="517402at2"/>
<comment type="caution">
    <text evidence="3">The sequence shown here is derived from an EMBL/GenBank/DDBJ whole genome shotgun (WGS) entry which is preliminary data.</text>
</comment>
<dbReference type="InterPro" id="IPR036165">
    <property type="entry name" value="YefM-like_sf"/>
</dbReference>
<sequence>MKEVALAEIQSDLSRYLELAENEEIVIINNGKPIGILIGLQSDEDLFDYQLENDSRFLKRIQKSRQSLREGKGVKLEDLDI</sequence>
<protein>
    <recommendedName>
        <fullName evidence="2">Antitoxin</fullName>
    </recommendedName>
</protein>
<evidence type="ECO:0000313" key="4">
    <source>
        <dbReference type="Proteomes" id="UP000076925"/>
    </source>
</evidence>
<dbReference type="AlphaFoldDB" id="A0A139X558"/>
<gene>
    <name evidence="3" type="ORF">WA1_30045</name>
</gene>
<evidence type="ECO:0000256" key="1">
    <source>
        <dbReference type="ARBA" id="ARBA00009981"/>
    </source>
</evidence>
<accession>A0A139X558</accession>
<dbReference type="EMBL" id="ANNX02000032">
    <property type="protein sequence ID" value="KYC39796.1"/>
    <property type="molecule type" value="Genomic_DNA"/>
</dbReference>
<reference evidence="3 4" key="1">
    <citation type="journal article" date="2013" name="Genome Biol. Evol.">
        <title>Genomes of Stigonematalean cyanobacteria (subsection V) and the evolution of oxygenic photosynthesis from prokaryotes to plastids.</title>
        <authorList>
            <person name="Dagan T."/>
            <person name="Roettger M."/>
            <person name="Stucken K."/>
            <person name="Landan G."/>
            <person name="Koch R."/>
            <person name="Major P."/>
            <person name="Gould S.B."/>
            <person name="Goremykin V.V."/>
            <person name="Rippka R."/>
            <person name="Tandeau de Marsac N."/>
            <person name="Gugger M."/>
            <person name="Lockhart P.J."/>
            <person name="Allen J.F."/>
            <person name="Brune I."/>
            <person name="Maus I."/>
            <person name="Puhler A."/>
            <person name="Martin W.F."/>
        </authorList>
    </citation>
    <scope>NUCLEOTIDE SEQUENCE [LARGE SCALE GENOMIC DNA]</scope>
    <source>
        <strain evidence="3 4">PCC 7110</strain>
    </source>
</reference>